<keyword evidence="5 9" id="KW-0963">Cytoplasm</keyword>
<dbReference type="SUPFAM" id="SSF64167">
    <property type="entry name" value="SurE-like"/>
    <property type="match status" value="1"/>
</dbReference>
<feature type="binding site" evidence="9">
    <location>
        <position position="44"/>
    </location>
    <ligand>
        <name>a divalent metal cation</name>
        <dbReference type="ChEBI" id="CHEBI:60240"/>
    </ligand>
</feature>
<comment type="cofactor">
    <cofactor evidence="9">
        <name>a divalent metal cation</name>
        <dbReference type="ChEBI" id="CHEBI:60240"/>
    </cofactor>
    <text evidence="9">Binds 1 divalent metal cation per subunit.</text>
</comment>
<dbReference type="PANTHER" id="PTHR30457:SF0">
    <property type="entry name" value="PHOSPHATASE, PUTATIVE (AFU_ORTHOLOGUE AFUA_4G01070)-RELATED"/>
    <property type="match status" value="1"/>
</dbReference>
<feature type="binding site" evidence="9">
    <location>
        <position position="101"/>
    </location>
    <ligand>
        <name>a divalent metal cation</name>
        <dbReference type="ChEBI" id="CHEBI:60240"/>
    </ligand>
</feature>
<evidence type="ECO:0000256" key="5">
    <source>
        <dbReference type="ARBA" id="ARBA00022490"/>
    </source>
</evidence>
<accession>A0A1T5DIN4</accession>
<dbReference type="InterPro" id="IPR002828">
    <property type="entry name" value="SurE-like_Pase/nucleotidase"/>
</dbReference>
<evidence type="ECO:0000256" key="4">
    <source>
        <dbReference type="ARBA" id="ARBA00011062"/>
    </source>
</evidence>
<comment type="catalytic activity">
    <reaction evidence="1 9">
        <text>a ribonucleoside 5'-phosphate + H2O = a ribonucleoside + phosphate</text>
        <dbReference type="Rhea" id="RHEA:12484"/>
        <dbReference type="ChEBI" id="CHEBI:15377"/>
        <dbReference type="ChEBI" id="CHEBI:18254"/>
        <dbReference type="ChEBI" id="CHEBI:43474"/>
        <dbReference type="ChEBI" id="CHEBI:58043"/>
        <dbReference type="EC" id="3.1.3.5"/>
    </reaction>
</comment>
<dbReference type="EMBL" id="FUZF01000007">
    <property type="protein sequence ID" value="SKB71487.1"/>
    <property type="molecule type" value="Genomic_DNA"/>
</dbReference>
<evidence type="ECO:0000256" key="7">
    <source>
        <dbReference type="ARBA" id="ARBA00022741"/>
    </source>
</evidence>
<organism evidence="11 12">
    <name type="scientific">Sphingobacterium nematocida</name>
    <dbReference type="NCBI Taxonomy" id="1513896"/>
    <lineage>
        <taxon>Bacteria</taxon>
        <taxon>Pseudomonadati</taxon>
        <taxon>Bacteroidota</taxon>
        <taxon>Sphingobacteriia</taxon>
        <taxon>Sphingobacteriales</taxon>
        <taxon>Sphingobacteriaceae</taxon>
        <taxon>Sphingobacterium</taxon>
    </lineage>
</organism>
<evidence type="ECO:0000256" key="9">
    <source>
        <dbReference type="HAMAP-Rule" id="MF_00060"/>
    </source>
</evidence>
<keyword evidence="7 9" id="KW-0547">Nucleotide-binding</keyword>
<dbReference type="GO" id="GO:0000166">
    <property type="term" value="F:nucleotide binding"/>
    <property type="evidence" value="ECO:0007669"/>
    <property type="project" value="UniProtKB-KW"/>
</dbReference>
<comment type="cofactor">
    <cofactor evidence="2">
        <name>Mg(2+)</name>
        <dbReference type="ChEBI" id="CHEBI:18420"/>
    </cofactor>
</comment>
<dbReference type="InterPro" id="IPR036523">
    <property type="entry name" value="SurE-like_sf"/>
</dbReference>
<name>A0A1T5DIN4_9SPHI</name>
<dbReference type="EC" id="3.1.3.5" evidence="9"/>
<comment type="similarity">
    <text evidence="4 9">Belongs to the SurE nucleotidase family.</text>
</comment>
<feature type="binding site" evidence="9">
    <location>
        <position position="14"/>
    </location>
    <ligand>
        <name>a divalent metal cation</name>
        <dbReference type="ChEBI" id="CHEBI:60240"/>
    </ligand>
</feature>
<dbReference type="NCBIfam" id="NF001492">
    <property type="entry name" value="PRK00346.2-2"/>
    <property type="match status" value="1"/>
</dbReference>
<dbReference type="GO" id="GO:0046872">
    <property type="term" value="F:metal ion binding"/>
    <property type="evidence" value="ECO:0007669"/>
    <property type="project" value="UniProtKB-UniRule"/>
</dbReference>
<keyword evidence="6 9" id="KW-0479">Metal-binding</keyword>
<dbReference type="GO" id="GO:0008253">
    <property type="term" value="F:5'-nucleotidase activity"/>
    <property type="evidence" value="ECO:0007669"/>
    <property type="project" value="UniProtKB-UniRule"/>
</dbReference>
<protein>
    <recommendedName>
        <fullName evidence="9">5'-nucleotidase SurE</fullName>
        <ecNumber evidence="9">3.1.3.5</ecNumber>
    </recommendedName>
    <alternativeName>
        <fullName evidence="9">Nucleoside 5'-monophosphate phosphohydrolase</fullName>
    </alternativeName>
</protein>
<feature type="domain" description="Survival protein SurE-like phosphatase/nucleotidase" evidence="10">
    <location>
        <begin position="8"/>
        <end position="192"/>
    </location>
</feature>
<dbReference type="PANTHER" id="PTHR30457">
    <property type="entry name" value="5'-NUCLEOTIDASE SURE"/>
    <property type="match status" value="1"/>
</dbReference>
<comment type="function">
    <text evidence="9">Nucleotidase that shows phosphatase activity on nucleoside 5'-monophosphates.</text>
</comment>
<evidence type="ECO:0000259" key="10">
    <source>
        <dbReference type="Pfam" id="PF01975"/>
    </source>
</evidence>
<evidence type="ECO:0000256" key="6">
    <source>
        <dbReference type="ARBA" id="ARBA00022723"/>
    </source>
</evidence>
<dbReference type="NCBIfam" id="TIGR00087">
    <property type="entry name" value="surE"/>
    <property type="match status" value="1"/>
</dbReference>
<dbReference type="InterPro" id="IPR030048">
    <property type="entry name" value="SurE"/>
</dbReference>
<dbReference type="FunFam" id="3.40.1210.10:FF:000001">
    <property type="entry name" value="5'/3'-nucleotidase SurE"/>
    <property type="match status" value="1"/>
</dbReference>
<evidence type="ECO:0000256" key="1">
    <source>
        <dbReference type="ARBA" id="ARBA00000815"/>
    </source>
</evidence>
<keyword evidence="8 9" id="KW-0378">Hydrolase</keyword>
<dbReference type="STRING" id="1513896.SAMN05660841_01996"/>
<evidence type="ECO:0000313" key="12">
    <source>
        <dbReference type="Proteomes" id="UP000190150"/>
    </source>
</evidence>
<feature type="binding site" evidence="9">
    <location>
        <position position="13"/>
    </location>
    <ligand>
        <name>a divalent metal cation</name>
        <dbReference type="ChEBI" id="CHEBI:60240"/>
    </ligand>
</feature>
<reference evidence="12" key="1">
    <citation type="submission" date="2017-02" db="EMBL/GenBank/DDBJ databases">
        <authorList>
            <person name="Varghese N."/>
            <person name="Submissions S."/>
        </authorList>
    </citation>
    <scope>NUCLEOTIDE SEQUENCE [LARGE SCALE GENOMIC DNA]</scope>
    <source>
        <strain evidence="12">DSM 24091</strain>
    </source>
</reference>
<dbReference type="RefSeq" id="WP_079642934.1">
    <property type="nucleotide sequence ID" value="NZ_FUZF01000007.1"/>
</dbReference>
<proteinExistence type="inferred from homology"/>
<dbReference type="Gene3D" id="3.40.1210.10">
    <property type="entry name" value="Survival protein SurE-like phosphatase/nucleotidase"/>
    <property type="match status" value="1"/>
</dbReference>
<evidence type="ECO:0000256" key="3">
    <source>
        <dbReference type="ARBA" id="ARBA00004496"/>
    </source>
</evidence>
<dbReference type="OrthoDB" id="9780815at2"/>
<evidence type="ECO:0000313" key="11">
    <source>
        <dbReference type="EMBL" id="SKB71487.1"/>
    </source>
</evidence>
<dbReference type="GO" id="GO:0005737">
    <property type="term" value="C:cytoplasm"/>
    <property type="evidence" value="ECO:0007669"/>
    <property type="project" value="UniProtKB-SubCell"/>
</dbReference>
<dbReference type="AlphaFoldDB" id="A0A1T5DIN4"/>
<evidence type="ECO:0000256" key="2">
    <source>
        <dbReference type="ARBA" id="ARBA00001946"/>
    </source>
</evidence>
<dbReference type="NCBIfam" id="NF001490">
    <property type="entry name" value="PRK00346.1-4"/>
    <property type="match status" value="1"/>
</dbReference>
<comment type="subcellular location">
    <subcellularLocation>
        <location evidence="3 9">Cytoplasm</location>
    </subcellularLocation>
</comment>
<dbReference type="HAMAP" id="MF_00060">
    <property type="entry name" value="SurE"/>
    <property type="match status" value="1"/>
</dbReference>
<evidence type="ECO:0000256" key="8">
    <source>
        <dbReference type="ARBA" id="ARBA00022801"/>
    </source>
</evidence>
<dbReference type="Pfam" id="PF01975">
    <property type="entry name" value="SurE"/>
    <property type="match status" value="1"/>
</dbReference>
<gene>
    <name evidence="9" type="primary">surE</name>
    <name evidence="11" type="ORF">SAMN05660841_01996</name>
</gene>
<sequence>MTKKQPTILVVNDDGITAPGIKVLLEEMKKLGKVIVVAPDGPQSGMGHAITIGKPLRLDKVDLYEGVEMYKCSGTPVDCVKLAVNRIFKGDKPDLCVSGINHGLNYSINVLYSGTMSAAVEGAIEAIPSIGFSLDDFSHGADFSHCRPYIGAIAEQVLTNGLPKGTLLNVNFPHVDKEIKGIKICRQANGHWIEEFEHRLDPYNREYFWLTGQFEWSDRGEDTDVFALKNGYVSVVPTQFDMTAHHAIQELNSWSFNFKK</sequence>
<dbReference type="Proteomes" id="UP000190150">
    <property type="component" value="Unassembled WGS sequence"/>
</dbReference>
<keyword evidence="12" id="KW-1185">Reference proteome</keyword>